<dbReference type="RefSeq" id="WP_357789398.1">
    <property type="nucleotide sequence ID" value="NZ_JBFAKC010000021.1"/>
</dbReference>
<feature type="domain" description="Bacterial EndoU nuclease" evidence="2">
    <location>
        <begin position="370"/>
        <end position="442"/>
    </location>
</feature>
<organism evidence="3 4">
    <name type="scientific">Nocardia aurea</name>
    <dbReference type="NCBI Taxonomy" id="2144174"/>
    <lineage>
        <taxon>Bacteria</taxon>
        <taxon>Bacillati</taxon>
        <taxon>Actinomycetota</taxon>
        <taxon>Actinomycetes</taxon>
        <taxon>Mycobacteriales</taxon>
        <taxon>Nocardiaceae</taxon>
        <taxon>Nocardia</taxon>
    </lineage>
</organism>
<feature type="region of interest" description="Disordered" evidence="1">
    <location>
        <begin position="359"/>
        <end position="383"/>
    </location>
</feature>
<dbReference type="InterPro" id="IPR029501">
    <property type="entry name" value="EndoU_bac"/>
</dbReference>
<evidence type="ECO:0000313" key="4">
    <source>
        <dbReference type="Proteomes" id="UP001551695"/>
    </source>
</evidence>
<name>A0ABV3G3W9_9NOCA</name>
<protein>
    <submittedName>
        <fullName evidence="3">EndoU domain-containing protein</fullName>
    </submittedName>
</protein>
<gene>
    <name evidence="3" type="ORF">AB0I48_33025</name>
</gene>
<reference evidence="3 4" key="1">
    <citation type="submission" date="2024-06" db="EMBL/GenBank/DDBJ databases">
        <title>The Natural Products Discovery Center: Release of the First 8490 Sequenced Strains for Exploring Actinobacteria Biosynthetic Diversity.</title>
        <authorList>
            <person name="Kalkreuter E."/>
            <person name="Kautsar S.A."/>
            <person name="Yang D."/>
            <person name="Bader C.D."/>
            <person name="Teijaro C.N."/>
            <person name="Fluegel L."/>
            <person name="Davis C.M."/>
            <person name="Simpson J.R."/>
            <person name="Lauterbach L."/>
            <person name="Steele A.D."/>
            <person name="Gui C."/>
            <person name="Meng S."/>
            <person name="Li G."/>
            <person name="Viehrig K."/>
            <person name="Ye F."/>
            <person name="Su P."/>
            <person name="Kiefer A.F."/>
            <person name="Nichols A."/>
            <person name="Cepeda A.J."/>
            <person name="Yan W."/>
            <person name="Fan B."/>
            <person name="Jiang Y."/>
            <person name="Adhikari A."/>
            <person name="Zheng C.-J."/>
            <person name="Schuster L."/>
            <person name="Cowan T.M."/>
            <person name="Smanski M.J."/>
            <person name="Chevrette M.G."/>
            <person name="De Carvalho L.P.S."/>
            <person name="Shen B."/>
        </authorList>
    </citation>
    <scope>NUCLEOTIDE SEQUENCE [LARGE SCALE GENOMIC DNA]</scope>
    <source>
        <strain evidence="3 4">NPDC050403</strain>
    </source>
</reference>
<accession>A0ABV3G3W9</accession>
<keyword evidence="4" id="KW-1185">Reference proteome</keyword>
<evidence type="ECO:0000313" key="3">
    <source>
        <dbReference type="EMBL" id="MEV0712389.1"/>
    </source>
</evidence>
<comment type="caution">
    <text evidence="3">The sequence shown here is derived from an EMBL/GenBank/DDBJ whole genome shotgun (WGS) entry which is preliminary data.</text>
</comment>
<dbReference type="Proteomes" id="UP001551695">
    <property type="component" value="Unassembled WGS sequence"/>
</dbReference>
<sequence length="458" mass="48094">MAPSDKEVVVTPKTFYDAGTDCINAAGAFDAFFTLAMGGLIECETMGGSFAAAKDWSRSYDDRASELTNLAADLVTALANYSDIVTNLGYVHALADNNPNNDDPPKALPLLKGVAKTSPPSAGGPGQGLVDKLAIGLIEQLGVSVPDGNTDRLDLARRIWETMATDEVIVTNIAKLQKLPGTFDGQKSDDITAVLEDLKQLHNAAVDLQHACGELASSCGNHRAALIDLRDRITNALEDAAKDAGVTIVCEAGAVGLTLLGRPDAAAALTGDRAKKLAEGIGGIVIEWTNTKDIASGVKKTRDLGPARTNLQRIKELKRKTSAANPTNGLGSQWSKVTGPVPSSISITELRKIHILDGDGSDDVNSGGHAPGTGIPGKTEFPDNKTWTDDHIINSIQDVAKNPDQVPVLQKHGTWLVTGTRDGVVIEVVVDTSGNIITGYPVSGPDVYKNDANGNPIK</sequence>
<dbReference type="EMBL" id="JBFAKC010000021">
    <property type="protein sequence ID" value="MEV0712389.1"/>
    <property type="molecule type" value="Genomic_DNA"/>
</dbReference>
<dbReference type="Pfam" id="PF14436">
    <property type="entry name" value="EndoU_bacteria"/>
    <property type="match status" value="1"/>
</dbReference>
<proteinExistence type="predicted"/>
<evidence type="ECO:0000256" key="1">
    <source>
        <dbReference type="SAM" id="MobiDB-lite"/>
    </source>
</evidence>
<evidence type="ECO:0000259" key="2">
    <source>
        <dbReference type="Pfam" id="PF14436"/>
    </source>
</evidence>